<keyword evidence="4" id="KW-0813">Transport</keyword>
<evidence type="ECO:0000256" key="2">
    <source>
        <dbReference type="ARBA" id="ARBA00006772"/>
    </source>
</evidence>
<dbReference type="OrthoDB" id="6493944at2759"/>
<keyword evidence="8" id="KW-0406">Ion transport</keyword>
<dbReference type="Pfam" id="PF00939">
    <property type="entry name" value="Na_sulph_symp"/>
    <property type="match status" value="1"/>
</dbReference>
<evidence type="ECO:0000256" key="4">
    <source>
        <dbReference type="ARBA" id="ARBA00022847"/>
    </source>
</evidence>
<comment type="similarity">
    <text evidence="2">Belongs to the SLC13A/DASS transporter (TC 2.A.47) family. NADC subfamily.</text>
</comment>
<keyword evidence="6" id="KW-0915">Sodium</keyword>
<dbReference type="Ensembl" id="ENSSVLT00005012275.1">
    <property type="protein sequence ID" value="ENSSVLP00005011096.1"/>
    <property type="gene ID" value="ENSSVLG00005008725.1"/>
</dbReference>
<organism evidence="10 11">
    <name type="scientific">Sciurus vulgaris</name>
    <name type="common">Eurasian red squirrel</name>
    <dbReference type="NCBI Taxonomy" id="55149"/>
    <lineage>
        <taxon>Eukaryota</taxon>
        <taxon>Metazoa</taxon>
        <taxon>Chordata</taxon>
        <taxon>Craniata</taxon>
        <taxon>Vertebrata</taxon>
        <taxon>Euteleostomi</taxon>
        <taxon>Mammalia</taxon>
        <taxon>Eutheria</taxon>
        <taxon>Euarchontoglires</taxon>
        <taxon>Glires</taxon>
        <taxon>Rodentia</taxon>
        <taxon>Sciuromorpha</taxon>
        <taxon>Sciuridae</taxon>
        <taxon>Sciurinae</taxon>
        <taxon>Sciurini</taxon>
        <taxon>Sciurus</taxon>
    </lineage>
</organism>
<dbReference type="GeneTree" id="ENSGT01030000234550"/>
<dbReference type="GO" id="GO:0015382">
    <property type="term" value="F:sodium:sulfate symporter activity"/>
    <property type="evidence" value="ECO:0007669"/>
    <property type="project" value="TreeGrafter"/>
</dbReference>
<proteinExistence type="inferred from homology"/>
<evidence type="ECO:0000313" key="10">
    <source>
        <dbReference type="Ensembl" id="ENSSVLP00005011096.1"/>
    </source>
</evidence>
<evidence type="ECO:0000256" key="9">
    <source>
        <dbReference type="SAM" id="MobiDB-lite"/>
    </source>
</evidence>
<reference evidence="10" key="1">
    <citation type="submission" date="2025-08" db="UniProtKB">
        <authorList>
            <consortium name="Ensembl"/>
        </authorList>
    </citation>
    <scope>IDENTIFICATION</scope>
</reference>
<dbReference type="Proteomes" id="UP000694564">
    <property type="component" value="Chromosome 8"/>
</dbReference>
<comment type="subcellular location">
    <subcellularLocation>
        <location evidence="1">Membrane</location>
        <topology evidence="1">Multi-pass membrane protein</topology>
    </subcellularLocation>
</comment>
<keyword evidence="3" id="KW-0812">Transmembrane</keyword>
<protein>
    <submittedName>
        <fullName evidence="10">Solute carrier family 13 member 1</fullName>
    </submittedName>
</protein>
<dbReference type="InterPro" id="IPR001898">
    <property type="entry name" value="SLC13A/DASS"/>
</dbReference>
<evidence type="ECO:0000256" key="3">
    <source>
        <dbReference type="ARBA" id="ARBA00022692"/>
    </source>
</evidence>
<evidence type="ECO:0000256" key="6">
    <source>
        <dbReference type="ARBA" id="ARBA00023053"/>
    </source>
</evidence>
<keyword evidence="4" id="KW-0769">Symport</keyword>
<keyword evidence="8" id="KW-0739">Sodium transport</keyword>
<dbReference type="PANTHER" id="PTHR10283:SF65">
    <property type="entry name" value="SOLUTE CARRIER FAMILY 13 MEMBER 1"/>
    <property type="match status" value="1"/>
</dbReference>
<evidence type="ECO:0000256" key="7">
    <source>
        <dbReference type="ARBA" id="ARBA00023136"/>
    </source>
</evidence>
<keyword evidence="11" id="KW-1185">Reference proteome</keyword>
<evidence type="ECO:0000256" key="8">
    <source>
        <dbReference type="ARBA" id="ARBA00023201"/>
    </source>
</evidence>
<feature type="compositionally biased region" description="Basic and acidic residues" evidence="9">
    <location>
        <begin position="138"/>
        <end position="163"/>
    </location>
</feature>
<sequence>MFPMFGIMRSAEVASAYFKDFHLLLFGVICLATSIEKWNLHKRIALRMVMMVGVNPARLTLGFMSSTALLSMWLSNTSTTAMVMPIVEAVAQQIIRAEAEAEATQMTYFNESANHGLEVDETVIGQKTNKKEKTKPRCSNDAEKMSSKMDMKKSTTEELRTRK</sequence>
<dbReference type="AlphaFoldDB" id="A0A8D2B9B8"/>
<accession>A0A8D2B9B8</accession>
<dbReference type="GO" id="GO:0005886">
    <property type="term" value="C:plasma membrane"/>
    <property type="evidence" value="ECO:0007669"/>
    <property type="project" value="TreeGrafter"/>
</dbReference>
<gene>
    <name evidence="10" type="primary">SLC13A1</name>
</gene>
<evidence type="ECO:0000256" key="5">
    <source>
        <dbReference type="ARBA" id="ARBA00022989"/>
    </source>
</evidence>
<evidence type="ECO:0000256" key="1">
    <source>
        <dbReference type="ARBA" id="ARBA00004141"/>
    </source>
</evidence>
<evidence type="ECO:0000313" key="11">
    <source>
        <dbReference type="Proteomes" id="UP000694564"/>
    </source>
</evidence>
<reference evidence="10" key="2">
    <citation type="submission" date="2025-09" db="UniProtKB">
        <authorList>
            <consortium name="Ensembl"/>
        </authorList>
    </citation>
    <scope>IDENTIFICATION</scope>
</reference>
<name>A0A8D2B9B8_SCIVU</name>
<dbReference type="PANTHER" id="PTHR10283">
    <property type="entry name" value="SOLUTE CARRIER FAMILY 13 MEMBER"/>
    <property type="match status" value="1"/>
</dbReference>
<keyword evidence="7" id="KW-0472">Membrane</keyword>
<keyword evidence="5" id="KW-1133">Transmembrane helix</keyword>
<feature type="region of interest" description="Disordered" evidence="9">
    <location>
        <begin position="121"/>
        <end position="163"/>
    </location>
</feature>